<organism evidence="1 2">
    <name type="scientific">Aneurinibacillus aneurinilyticus ATCC 12856</name>
    <dbReference type="NCBI Taxonomy" id="649747"/>
    <lineage>
        <taxon>Bacteria</taxon>
        <taxon>Bacillati</taxon>
        <taxon>Bacillota</taxon>
        <taxon>Bacilli</taxon>
        <taxon>Bacillales</taxon>
        <taxon>Paenibacillaceae</taxon>
        <taxon>Aneurinibacillus group</taxon>
        <taxon>Aneurinibacillus</taxon>
    </lineage>
</organism>
<dbReference type="EMBL" id="AWSJ01000066">
    <property type="protein sequence ID" value="ERI10835.1"/>
    <property type="molecule type" value="Genomic_DNA"/>
</dbReference>
<protein>
    <submittedName>
        <fullName evidence="1">Uncharacterized protein</fullName>
    </submittedName>
</protein>
<keyword evidence="2" id="KW-1185">Reference proteome</keyword>
<accession>U1X798</accession>
<dbReference type="HOGENOM" id="CLU_3228894_0_0_9"/>
<reference evidence="1 2" key="1">
    <citation type="submission" date="2013-08" db="EMBL/GenBank/DDBJ databases">
        <authorList>
            <person name="Weinstock G."/>
            <person name="Sodergren E."/>
            <person name="Wylie T."/>
            <person name="Fulton L."/>
            <person name="Fulton R."/>
            <person name="Fronick C."/>
            <person name="O'Laughlin M."/>
            <person name="Godfrey J."/>
            <person name="Miner T."/>
            <person name="Herter B."/>
            <person name="Appelbaum E."/>
            <person name="Cordes M."/>
            <person name="Lek S."/>
            <person name="Wollam A."/>
            <person name="Pepin K.H."/>
            <person name="Palsikar V.B."/>
            <person name="Mitreva M."/>
            <person name="Wilson R.K."/>
        </authorList>
    </citation>
    <scope>NUCLEOTIDE SEQUENCE [LARGE SCALE GENOMIC DNA]</scope>
    <source>
        <strain evidence="1 2">ATCC 12856</strain>
    </source>
</reference>
<proteinExistence type="predicted"/>
<comment type="caution">
    <text evidence="1">The sequence shown here is derived from an EMBL/GenBank/DDBJ whole genome shotgun (WGS) entry which is preliminary data.</text>
</comment>
<dbReference type="STRING" id="649747.HMPREF0083_01091"/>
<evidence type="ECO:0000313" key="1">
    <source>
        <dbReference type="EMBL" id="ERI10835.1"/>
    </source>
</evidence>
<gene>
    <name evidence="1" type="ORF">HMPREF0083_01091</name>
</gene>
<sequence>MGIDIGIIKGNRIMDTKRGIMITPHDYLPCFPFVIPLYRRQIP</sequence>
<dbReference type="AlphaFoldDB" id="U1X798"/>
<dbReference type="Proteomes" id="UP000016511">
    <property type="component" value="Unassembled WGS sequence"/>
</dbReference>
<evidence type="ECO:0000313" key="2">
    <source>
        <dbReference type="Proteomes" id="UP000016511"/>
    </source>
</evidence>
<name>U1X798_ANEAE</name>